<evidence type="ECO:0000313" key="1">
    <source>
        <dbReference type="EMBL" id="PKK70687.1"/>
    </source>
</evidence>
<dbReference type="VEuPathDB" id="FungiDB:RhiirA1_474440"/>
<organism evidence="1 2">
    <name type="scientific">Rhizophagus irregularis</name>
    <dbReference type="NCBI Taxonomy" id="588596"/>
    <lineage>
        <taxon>Eukaryota</taxon>
        <taxon>Fungi</taxon>
        <taxon>Fungi incertae sedis</taxon>
        <taxon>Mucoromycota</taxon>
        <taxon>Glomeromycotina</taxon>
        <taxon>Glomeromycetes</taxon>
        <taxon>Glomerales</taxon>
        <taxon>Glomeraceae</taxon>
        <taxon>Rhizophagus</taxon>
    </lineage>
</organism>
<protein>
    <submittedName>
        <fullName evidence="1">Uncharacterized protein</fullName>
    </submittedName>
</protein>
<dbReference type="AlphaFoldDB" id="A0A2N1N9U5"/>
<proteinExistence type="predicted"/>
<reference evidence="1 2" key="1">
    <citation type="submission" date="2016-04" db="EMBL/GenBank/DDBJ databases">
        <title>Genome analyses suggest a sexual origin of heterokaryosis in a supposedly ancient asexual fungus.</title>
        <authorList>
            <person name="Ropars J."/>
            <person name="Sedzielewska K."/>
            <person name="Noel J."/>
            <person name="Charron P."/>
            <person name="Farinelli L."/>
            <person name="Marton T."/>
            <person name="Kruger M."/>
            <person name="Pelin A."/>
            <person name="Brachmann A."/>
            <person name="Corradi N."/>
        </authorList>
    </citation>
    <scope>NUCLEOTIDE SEQUENCE [LARGE SCALE GENOMIC DNA]</scope>
    <source>
        <strain evidence="1 2">C2</strain>
    </source>
</reference>
<dbReference type="EMBL" id="LLXL01000588">
    <property type="protein sequence ID" value="PKK70687.1"/>
    <property type="molecule type" value="Genomic_DNA"/>
</dbReference>
<dbReference type="Proteomes" id="UP000233469">
    <property type="component" value="Unassembled WGS sequence"/>
</dbReference>
<evidence type="ECO:0000313" key="2">
    <source>
        <dbReference type="Proteomes" id="UP000233469"/>
    </source>
</evidence>
<reference evidence="1 2" key="2">
    <citation type="submission" date="2017-10" db="EMBL/GenBank/DDBJ databases">
        <title>Extensive intraspecific genome diversity in a model arbuscular mycorrhizal fungus.</title>
        <authorList>
            <person name="Chen E.C.H."/>
            <person name="Morin E."/>
            <person name="Baudet D."/>
            <person name="Noel J."/>
            <person name="Ndikumana S."/>
            <person name="Charron P."/>
            <person name="St-Onge C."/>
            <person name="Giorgi J."/>
            <person name="Grigoriev I.V."/>
            <person name="Roux C."/>
            <person name="Martin F.M."/>
            <person name="Corradi N."/>
        </authorList>
    </citation>
    <scope>NUCLEOTIDE SEQUENCE [LARGE SCALE GENOMIC DNA]</scope>
    <source>
        <strain evidence="1 2">C2</strain>
    </source>
</reference>
<sequence>MQGELLILLPPTPASDWSCPSIKIIILRLAELINLGFSLKDNVIIDALHMFNHLLDEIGDILWDAFLAIRSGENVYSLALKFFREAFKPERNLKKDDLLNILKSKFDHHEQIIKQVVKQFFIEEKMSDITLRRNSLILSPKIYLYVLKTYSKDFEFKVICFEDILTLRIYIGNPRNLEEISTCTRDSIISVFDSYIKKKNQNIWIYYKSD</sequence>
<comment type="caution">
    <text evidence="1">The sequence shown here is derived from an EMBL/GenBank/DDBJ whole genome shotgun (WGS) entry which is preliminary data.</text>
</comment>
<gene>
    <name evidence="1" type="ORF">RhiirC2_829600</name>
</gene>
<dbReference type="VEuPathDB" id="FungiDB:FUN_011497"/>
<accession>A0A2N1N9U5</accession>
<name>A0A2N1N9U5_9GLOM</name>